<keyword evidence="1" id="KW-0472">Membrane</keyword>
<feature type="transmembrane region" description="Helical" evidence="1">
    <location>
        <begin position="144"/>
        <end position="165"/>
    </location>
</feature>
<evidence type="ECO:0000256" key="1">
    <source>
        <dbReference type="SAM" id="Phobius"/>
    </source>
</evidence>
<sequence length="369" mass="42446">MIISYIYLYIFYLKRINKSGLTRYTTEVNYLSIIIVYLCCFFLKNPAVDNKEASRLFEVVEKDKFDQEIPVEWEAWLRERPKVPLTEDVCIDKIRKNNAIQQNAIRKAKELEELEDQDAAKRPMNIEPKRESEKILGEKTSKPSLLVASPGYSIAALCFSAAVVLMGPLVIYLSFFLLLFIAPLSLLSFVINSYQLCGQFWLVEYAWIGTPELVSLDRYARITCDKGKTFGARETSALCVNVAINTLLSPLSESSYRCKCDNITLFLNMLFEEILSRCVIPRSPRRNYSRDMSPINGIHLRTVFKEPRGLGGMHVRSKNRTKRICEPTFEWDFCDGINWVLALGKVLAWVVSDYGLFVKLYKSLEWIAS</sequence>
<name>T1ILX4_STRMM</name>
<dbReference type="EnsemblMetazoa" id="SMAR001966-RA">
    <property type="protein sequence ID" value="SMAR001966-PA"/>
    <property type="gene ID" value="SMAR001966"/>
</dbReference>
<feature type="transmembrane region" description="Helical" evidence="1">
    <location>
        <begin position="171"/>
        <end position="191"/>
    </location>
</feature>
<dbReference type="EMBL" id="JH430913">
    <property type="status" value="NOT_ANNOTATED_CDS"/>
    <property type="molecule type" value="Genomic_DNA"/>
</dbReference>
<keyword evidence="3" id="KW-1185">Reference proteome</keyword>
<proteinExistence type="predicted"/>
<organism evidence="2 3">
    <name type="scientific">Strigamia maritima</name>
    <name type="common">European centipede</name>
    <name type="synonym">Geophilus maritimus</name>
    <dbReference type="NCBI Taxonomy" id="126957"/>
    <lineage>
        <taxon>Eukaryota</taxon>
        <taxon>Metazoa</taxon>
        <taxon>Ecdysozoa</taxon>
        <taxon>Arthropoda</taxon>
        <taxon>Myriapoda</taxon>
        <taxon>Chilopoda</taxon>
        <taxon>Pleurostigmophora</taxon>
        <taxon>Geophilomorpha</taxon>
        <taxon>Linotaeniidae</taxon>
        <taxon>Strigamia</taxon>
    </lineage>
</organism>
<keyword evidence="1" id="KW-0812">Transmembrane</keyword>
<dbReference type="Proteomes" id="UP000014500">
    <property type="component" value="Unassembled WGS sequence"/>
</dbReference>
<accession>T1ILX4</accession>
<reference evidence="2" key="2">
    <citation type="submission" date="2015-02" db="UniProtKB">
        <authorList>
            <consortium name="EnsemblMetazoa"/>
        </authorList>
    </citation>
    <scope>IDENTIFICATION</scope>
</reference>
<reference evidence="3" key="1">
    <citation type="submission" date="2011-05" db="EMBL/GenBank/DDBJ databases">
        <authorList>
            <person name="Richards S.R."/>
            <person name="Qu J."/>
            <person name="Jiang H."/>
            <person name="Jhangiani S.N."/>
            <person name="Agravi P."/>
            <person name="Goodspeed R."/>
            <person name="Gross S."/>
            <person name="Mandapat C."/>
            <person name="Jackson L."/>
            <person name="Mathew T."/>
            <person name="Pu L."/>
            <person name="Thornton R."/>
            <person name="Saada N."/>
            <person name="Wilczek-Boney K.B."/>
            <person name="Lee S."/>
            <person name="Kovar C."/>
            <person name="Wu Y."/>
            <person name="Scherer S.E."/>
            <person name="Worley K.C."/>
            <person name="Muzny D.M."/>
            <person name="Gibbs R."/>
        </authorList>
    </citation>
    <scope>NUCLEOTIDE SEQUENCE</scope>
    <source>
        <strain evidence="3">Brora</strain>
    </source>
</reference>
<evidence type="ECO:0000313" key="2">
    <source>
        <dbReference type="EnsemblMetazoa" id="SMAR001966-PA"/>
    </source>
</evidence>
<feature type="transmembrane region" description="Helical" evidence="1">
    <location>
        <begin position="28"/>
        <end position="47"/>
    </location>
</feature>
<dbReference type="HOGENOM" id="CLU_750801_0_0_1"/>
<dbReference type="AlphaFoldDB" id="T1ILX4"/>
<protein>
    <submittedName>
        <fullName evidence="2">Uncharacterized protein</fullName>
    </submittedName>
</protein>
<evidence type="ECO:0000313" key="3">
    <source>
        <dbReference type="Proteomes" id="UP000014500"/>
    </source>
</evidence>
<keyword evidence="1" id="KW-1133">Transmembrane helix</keyword>